<dbReference type="PANTHER" id="PTHR42905">
    <property type="entry name" value="PHOSPHOENOLPYRUVATE CARBOXYLASE"/>
    <property type="match status" value="1"/>
</dbReference>
<keyword evidence="1" id="KW-0456">Lyase</keyword>
<dbReference type="Gene3D" id="3.20.20.60">
    <property type="entry name" value="Phosphoenolpyruvate-binding domains"/>
    <property type="match status" value="1"/>
</dbReference>
<accession>A0ABV3RI65</accession>
<dbReference type="RefSeq" id="WP_367876355.1">
    <property type="nucleotide sequence ID" value="NZ_JBFNXX010000002.1"/>
</dbReference>
<name>A0ABV3RI65_9RHOB</name>
<evidence type="ECO:0000313" key="1">
    <source>
        <dbReference type="EMBL" id="MEW9918652.1"/>
    </source>
</evidence>
<organism evidence="1 2">
    <name type="scientific">Sulfitobacter sediminis</name>
    <dbReference type="NCBI Taxonomy" id="3234186"/>
    <lineage>
        <taxon>Bacteria</taxon>
        <taxon>Pseudomonadati</taxon>
        <taxon>Pseudomonadota</taxon>
        <taxon>Alphaproteobacteria</taxon>
        <taxon>Rhodobacterales</taxon>
        <taxon>Roseobacteraceae</taxon>
        <taxon>Sulfitobacter</taxon>
    </lineage>
</organism>
<dbReference type="CDD" id="cd00377">
    <property type="entry name" value="ICL_PEPM"/>
    <property type="match status" value="1"/>
</dbReference>
<dbReference type="InterPro" id="IPR039556">
    <property type="entry name" value="ICL/PEPM"/>
</dbReference>
<dbReference type="EMBL" id="JBFNXX010000002">
    <property type="protein sequence ID" value="MEW9918652.1"/>
    <property type="molecule type" value="Genomic_DNA"/>
</dbReference>
<dbReference type="GO" id="GO:0016829">
    <property type="term" value="F:lyase activity"/>
    <property type="evidence" value="ECO:0007669"/>
    <property type="project" value="UniProtKB-KW"/>
</dbReference>
<sequence>MSLFRDLHVPGTPLLMPNPWDAGSARILENLGFKALASTSAGAAFAQAKQDGDLTLDEMIDAAREVAAAVSVPVSADLENGGGDRPEDAATAIRRAAAAGLAGASTEDLGSDGIYPFDLTLERVEAAIDAARSTGIVLTARSEGLLTGTLSLSEVCERITAFARAGADVVFAPGLKTTEDVQAVMDAAGTTPVSVLVGANAPEMTVEHLASLGVARISVGSGLARVAYGGIVAMMRTALVEGRFDYPDTTASFDEIARLLK</sequence>
<proteinExistence type="predicted"/>
<keyword evidence="2" id="KW-1185">Reference proteome</keyword>
<dbReference type="PANTHER" id="PTHR42905:SF16">
    <property type="entry name" value="CARBOXYPHOSPHONOENOLPYRUVATE PHOSPHONOMUTASE-LIKE PROTEIN (AFU_ORTHOLOGUE AFUA_5G07230)"/>
    <property type="match status" value="1"/>
</dbReference>
<comment type="caution">
    <text evidence="1">The sequence shown here is derived from an EMBL/GenBank/DDBJ whole genome shotgun (WGS) entry which is preliminary data.</text>
</comment>
<dbReference type="Proteomes" id="UP001556098">
    <property type="component" value="Unassembled WGS sequence"/>
</dbReference>
<dbReference type="SUPFAM" id="SSF51621">
    <property type="entry name" value="Phosphoenolpyruvate/pyruvate domain"/>
    <property type="match status" value="1"/>
</dbReference>
<dbReference type="InterPro" id="IPR015813">
    <property type="entry name" value="Pyrv/PenolPyrv_kinase-like_dom"/>
</dbReference>
<dbReference type="InterPro" id="IPR040442">
    <property type="entry name" value="Pyrv_kinase-like_dom_sf"/>
</dbReference>
<gene>
    <name evidence="1" type="ORF">AB2B41_03500</name>
</gene>
<protein>
    <submittedName>
        <fullName evidence="1">Isocitrate lyase/phosphoenolpyruvate mutase family protein</fullName>
    </submittedName>
</protein>
<dbReference type="Pfam" id="PF13714">
    <property type="entry name" value="PEP_mutase"/>
    <property type="match status" value="1"/>
</dbReference>
<evidence type="ECO:0000313" key="2">
    <source>
        <dbReference type="Proteomes" id="UP001556098"/>
    </source>
</evidence>
<reference evidence="1 2" key="1">
    <citation type="submission" date="2024-07" db="EMBL/GenBank/DDBJ databases">
        <title>Marimonas sp.nov., isolated from tidal-flat sediment.</title>
        <authorList>
            <person name="Jayan J.N."/>
            <person name="Lee S.S."/>
        </authorList>
    </citation>
    <scope>NUCLEOTIDE SEQUENCE [LARGE SCALE GENOMIC DNA]</scope>
    <source>
        <strain evidence="1 2">MJW-29</strain>
    </source>
</reference>